<protein>
    <submittedName>
        <fullName evidence="1">Uncharacterized protein</fullName>
    </submittedName>
</protein>
<evidence type="ECO:0000313" key="1">
    <source>
        <dbReference type="EMBL" id="KAI3362747.1"/>
    </source>
</evidence>
<reference evidence="1" key="1">
    <citation type="submission" date="2022-04" db="EMBL/GenBank/DDBJ databases">
        <title>Jade perch genome.</title>
        <authorList>
            <person name="Chao B."/>
        </authorList>
    </citation>
    <scope>NUCLEOTIDE SEQUENCE</scope>
    <source>
        <strain evidence="1">CB-2022</strain>
    </source>
</reference>
<dbReference type="EMBL" id="CM041544">
    <property type="protein sequence ID" value="KAI3362747.1"/>
    <property type="molecule type" value="Genomic_DNA"/>
</dbReference>
<accession>A0ACB8W4G6</accession>
<sequence>MPAFSPPAPLLCVLLCVSVALQRSDLRLAYVTHNSFFYYSCSQDPQPCSVSSLTDCRCKDIQLSTLHRPQSHSSPVFRMRRLTVWFTSPLNTARLLNNSEVRHLTLIHCGPGGFKGTPYSSLEGHFAVQHLERLTVVNLLQRPVHPCPDSSRAKSADSNADPDTDNDMNRYNRDRDTILDLKRDSSARSSPQIQDIFLGRELGAAYHEQARLGVIHSSVLEWGAVVKAYTVQTHIDNDGVLPFPDLHLPKLPETSACYNLKEEQLSDPREEKREKKERRGDEKRGEEKKRRGAVPPDSVLTMAVNGCAPRSLGQSKHTAPFLTGTSSS</sequence>
<comment type="caution">
    <text evidence="1">The sequence shown here is derived from an EMBL/GenBank/DDBJ whole genome shotgun (WGS) entry which is preliminary data.</text>
</comment>
<evidence type="ECO:0000313" key="2">
    <source>
        <dbReference type="Proteomes" id="UP000831701"/>
    </source>
</evidence>
<gene>
    <name evidence="1" type="ORF">L3Q82_001812</name>
</gene>
<organism evidence="1 2">
    <name type="scientific">Scortum barcoo</name>
    <name type="common">barcoo grunter</name>
    <dbReference type="NCBI Taxonomy" id="214431"/>
    <lineage>
        <taxon>Eukaryota</taxon>
        <taxon>Metazoa</taxon>
        <taxon>Chordata</taxon>
        <taxon>Craniata</taxon>
        <taxon>Vertebrata</taxon>
        <taxon>Euteleostomi</taxon>
        <taxon>Actinopterygii</taxon>
        <taxon>Neopterygii</taxon>
        <taxon>Teleostei</taxon>
        <taxon>Neoteleostei</taxon>
        <taxon>Acanthomorphata</taxon>
        <taxon>Eupercaria</taxon>
        <taxon>Centrarchiformes</taxon>
        <taxon>Terapontoidei</taxon>
        <taxon>Terapontidae</taxon>
        <taxon>Scortum</taxon>
    </lineage>
</organism>
<proteinExistence type="predicted"/>
<dbReference type="Proteomes" id="UP000831701">
    <property type="component" value="Chromosome 14"/>
</dbReference>
<name>A0ACB8W4G6_9TELE</name>
<keyword evidence="2" id="KW-1185">Reference proteome</keyword>